<dbReference type="Pfam" id="PF14376">
    <property type="entry name" value="Haem_bd"/>
    <property type="match status" value="1"/>
</dbReference>
<evidence type="ECO:0000256" key="4">
    <source>
        <dbReference type="PROSITE-ProRule" id="PRU00433"/>
    </source>
</evidence>
<name>A0ABZ2M0Y2_9BACT</name>
<dbReference type="RefSeq" id="WP_394824618.1">
    <property type="nucleotide sequence ID" value="NZ_CP089984.1"/>
</dbReference>
<dbReference type="EMBL" id="CP089984">
    <property type="protein sequence ID" value="WXB14996.1"/>
    <property type="molecule type" value="Genomic_DNA"/>
</dbReference>
<gene>
    <name evidence="6" type="ORF">LZC94_45155</name>
</gene>
<dbReference type="SMART" id="SM01235">
    <property type="entry name" value="Haem_bd"/>
    <property type="match status" value="1"/>
</dbReference>
<dbReference type="CDD" id="cd20753">
    <property type="entry name" value="cyt_P460_Mc-like"/>
    <property type="match status" value="1"/>
</dbReference>
<evidence type="ECO:0000256" key="3">
    <source>
        <dbReference type="ARBA" id="ARBA00023004"/>
    </source>
</evidence>
<feature type="domain" description="Cytochrome c" evidence="5">
    <location>
        <begin position="41"/>
        <end position="147"/>
    </location>
</feature>
<dbReference type="Proteomes" id="UP001370348">
    <property type="component" value="Chromosome"/>
</dbReference>
<dbReference type="SUPFAM" id="SSF46626">
    <property type="entry name" value="Cytochrome c"/>
    <property type="match status" value="1"/>
</dbReference>
<evidence type="ECO:0000259" key="5">
    <source>
        <dbReference type="PROSITE" id="PS51007"/>
    </source>
</evidence>
<evidence type="ECO:0000256" key="1">
    <source>
        <dbReference type="ARBA" id="ARBA00022617"/>
    </source>
</evidence>
<accession>A0ABZ2M0Y2</accession>
<keyword evidence="3 4" id="KW-0408">Iron</keyword>
<sequence length="337" mass="37554">MSTSKRSKKWFVLLGICAIGAIGVQFIRPKLDNPPVTANLTAPAPVENILRRACYDCHSNETRLPWFDRISPAIWLVAKDVREGRAVLNFSHWDRLTNDQRKAKLFESLNQVTFETMPPKPYRMLHPEARLTEQDLAALRDYVAAQAPAPGPNAAKADAGRHQYEAWLQAPPAKEVQPTKNGIAYMPDYKSWTVISTTDRFDNGTMRVITANDIAMKAIEAHAIDPWPDGSIFAKIVWDQVAEADGSVHPGEFKAVEFMIKDGRTYASTAGWGWARWRGPSLQPYGESASFTTECVNCHAPMKHNDFVFTAPLQLAMRPNLEAAAAHLTQQRTSAAP</sequence>
<dbReference type="PROSITE" id="PS51007">
    <property type="entry name" value="CYTC"/>
    <property type="match status" value="1"/>
</dbReference>
<dbReference type="InterPro" id="IPR036909">
    <property type="entry name" value="Cyt_c-like_dom_sf"/>
</dbReference>
<dbReference type="Gene3D" id="3.50.70.20">
    <property type="entry name" value="Cytochrome P460"/>
    <property type="match status" value="1"/>
</dbReference>
<dbReference type="Pfam" id="PF16694">
    <property type="entry name" value="Cytochrome_P460"/>
    <property type="match status" value="1"/>
</dbReference>
<dbReference type="InterPro" id="IPR009056">
    <property type="entry name" value="Cyt_c-like_dom"/>
</dbReference>
<protein>
    <submittedName>
        <fullName evidence="6">Heme-binding domain-containing protein</fullName>
    </submittedName>
</protein>
<evidence type="ECO:0000313" key="7">
    <source>
        <dbReference type="Proteomes" id="UP001370348"/>
    </source>
</evidence>
<keyword evidence="2 4" id="KW-0479">Metal-binding</keyword>
<proteinExistence type="predicted"/>
<dbReference type="InterPro" id="IPR025992">
    <property type="entry name" value="Haem-bd"/>
</dbReference>
<keyword evidence="7" id="KW-1185">Reference proteome</keyword>
<dbReference type="InterPro" id="IPR038142">
    <property type="entry name" value="Cytochrome_P460_sp"/>
</dbReference>
<dbReference type="InterPro" id="IPR032033">
    <property type="entry name" value="Cytochrome_P460"/>
</dbReference>
<evidence type="ECO:0000313" key="6">
    <source>
        <dbReference type="EMBL" id="WXB14996.1"/>
    </source>
</evidence>
<reference evidence="6 7" key="1">
    <citation type="submission" date="2021-12" db="EMBL/GenBank/DDBJ databases">
        <title>Discovery of the Pendulisporaceae a myxobacterial family with distinct sporulation behavior and unique specialized metabolism.</title>
        <authorList>
            <person name="Garcia R."/>
            <person name="Popoff A."/>
            <person name="Bader C.D."/>
            <person name="Loehr J."/>
            <person name="Walesch S."/>
            <person name="Walt C."/>
            <person name="Boldt J."/>
            <person name="Bunk B."/>
            <person name="Haeckl F.J.F.P.J."/>
            <person name="Gunesch A.P."/>
            <person name="Birkelbach J."/>
            <person name="Nuebel U."/>
            <person name="Pietschmann T."/>
            <person name="Bach T."/>
            <person name="Mueller R."/>
        </authorList>
    </citation>
    <scope>NUCLEOTIDE SEQUENCE [LARGE SCALE GENOMIC DNA]</scope>
    <source>
        <strain evidence="6 7">MSr11954</strain>
    </source>
</reference>
<keyword evidence="1 4" id="KW-0349">Heme</keyword>
<evidence type="ECO:0000256" key="2">
    <source>
        <dbReference type="ARBA" id="ARBA00022723"/>
    </source>
</evidence>
<organism evidence="6 7">
    <name type="scientific">Pendulispora albinea</name>
    <dbReference type="NCBI Taxonomy" id="2741071"/>
    <lineage>
        <taxon>Bacteria</taxon>
        <taxon>Pseudomonadati</taxon>
        <taxon>Myxococcota</taxon>
        <taxon>Myxococcia</taxon>
        <taxon>Myxococcales</taxon>
        <taxon>Sorangiineae</taxon>
        <taxon>Pendulisporaceae</taxon>
        <taxon>Pendulispora</taxon>
    </lineage>
</organism>